<gene>
    <name evidence="2" type="ORF">C440_12239</name>
</gene>
<dbReference type="Proteomes" id="UP000011550">
    <property type="component" value="Unassembled WGS sequence"/>
</dbReference>
<evidence type="ECO:0000313" key="3">
    <source>
        <dbReference type="Proteomes" id="UP000011550"/>
    </source>
</evidence>
<keyword evidence="3" id="KW-1185">Reference proteome</keyword>
<dbReference type="PATRIC" id="fig|662479.7.peg.2479"/>
<feature type="region of interest" description="Disordered" evidence="1">
    <location>
        <begin position="1"/>
        <end position="25"/>
    </location>
</feature>
<dbReference type="EMBL" id="AOLN01000017">
    <property type="protein sequence ID" value="ELZ92887.1"/>
    <property type="molecule type" value="Genomic_DNA"/>
</dbReference>
<name>M0IA31_9EURY</name>
<dbReference type="AlphaFoldDB" id="M0IA31"/>
<evidence type="ECO:0000256" key="1">
    <source>
        <dbReference type="SAM" id="MobiDB-lite"/>
    </source>
</evidence>
<dbReference type="RefSeq" id="WP_008320775.1">
    <property type="nucleotide sequence ID" value="NZ_AOLN01000017.1"/>
</dbReference>
<protein>
    <submittedName>
        <fullName evidence="2">Uncharacterized protein</fullName>
    </submittedName>
</protein>
<sequence length="256" mass="29550">MAEEVRLRFGVLDPQDDGPPTTNDLESRLVKQQTQLSTPNSRPERVFTDLTDGYFLEFSTEVESEYQTLGDNGIEDHTHEEAYSARVLYFDDGGFIFESREDIPDERIPAFLLSKSPEDAEDDYHIFQDFQQEHIRQEYRNANEVSRIKFGQLGNISADDHDLSGLISELGDEVGYLQLSRGYTQSRNLKRSDLVDRFVELSTIRQLTYYNSDDERLGITDSGRLVFQIPENNVEAEVSELREKAEPFLRKLLADY</sequence>
<organism evidence="2 3">
    <name type="scientific">Haloferax mucosum ATCC BAA-1512</name>
    <dbReference type="NCBI Taxonomy" id="662479"/>
    <lineage>
        <taxon>Archaea</taxon>
        <taxon>Methanobacteriati</taxon>
        <taxon>Methanobacteriota</taxon>
        <taxon>Stenosarchaea group</taxon>
        <taxon>Halobacteria</taxon>
        <taxon>Halobacteriales</taxon>
        <taxon>Haloferacaceae</taxon>
        <taxon>Haloferax</taxon>
    </lineage>
</organism>
<comment type="caution">
    <text evidence="2">The sequence shown here is derived from an EMBL/GenBank/DDBJ whole genome shotgun (WGS) entry which is preliminary data.</text>
</comment>
<reference evidence="2 3" key="1">
    <citation type="journal article" date="2014" name="PLoS Genet.">
        <title>Phylogenetically driven sequencing of extremely halophilic archaea reveals strategies for static and dynamic osmo-response.</title>
        <authorList>
            <person name="Becker E.A."/>
            <person name="Seitzer P.M."/>
            <person name="Tritt A."/>
            <person name="Larsen D."/>
            <person name="Krusor M."/>
            <person name="Yao A.I."/>
            <person name="Wu D."/>
            <person name="Madern D."/>
            <person name="Eisen J.A."/>
            <person name="Darling A.E."/>
            <person name="Facciotti M.T."/>
        </authorList>
    </citation>
    <scope>NUCLEOTIDE SEQUENCE [LARGE SCALE GENOMIC DNA]</scope>
    <source>
        <strain evidence="2 3">ATCC BAA-1512</strain>
    </source>
</reference>
<evidence type="ECO:0000313" key="2">
    <source>
        <dbReference type="EMBL" id="ELZ92887.1"/>
    </source>
</evidence>
<accession>M0IA31</accession>
<dbReference type="OrthoDB" id="351110at2157"/>
<proteinExistence type="predicted"/>
<dbReference type="STRING" id="662479.C440_12239"/>